<dbReference type="EMBL" id="CADEAL010002735">
    <property type="protein sequence ID" value="CAB1441883.1"/>
    <property type="molecule type" value="Genomic_DNA"/>
</dbReference>
<name>A0A9N7V2L2_PLEPL</name>
<accession>A0A9N7V2L2</accession>
<reference evidence="2" key="1">
    <citation type="submission" date="2020-03" db="EMBL/GenBank/DDBJ databases">
        <authorList>
            <person name="Weist P."/>
        </authorList>
    </citation>
    <scope>NUCLEOTIDE SEQUENCE</scope>
</reference>
<feature type="region of interest" description="Disordered" evidence="1">
    <location>
        <begin position="1"/>
        <end position="60"/>
    </location>
</feature>
<proteinExistence type="predicted"/>
<feature type="region of interest" description="Disordered" evidence="1">
    <location>
        <begin position="76"/>
        <end position="95"/>
    </location>
</feature>
<protein>
    <submittedName>
        <fullName evidence="2">Uncharacterized protein</fullName>
    </submittedName>
</protein>
<evidence type="ECO:0000256" key="1">
    <source>
        <dbReference type="SAM" id="MobiDB-lite"/>
    </source>
</evidence>
<gene>
    <name evidence="2" type="ORF">PLEPLA_LOCUS29607</name>
</gene>
<feature type="compositionally biased region" description="Basic residues" evidence="1">
    <location>
        <begin position="1"/>
        <end position="13"/>
    </location>
</feature>
<feature type="compositionally biased region" description="Basic and acidic residues" evidence="1">
    <location>
        <begin position="38"/>
        <end position="48"/>
    </location>
</feature>
<keyword evidence="3" id="KW-1185">Reference proteome</keyword>
<evidence type="ECO:0000313" key="3">
    <source>
        <dbReference type="Proteomes" id="UP001153269"/>
    </source>
</evidence>
<organism evidence="2 3">
    <name type="scientific">Pleuronectes platessa</name>
    <name type="common">European plaice</name>
    <dbReference type="NCBI Taxonomy" id="8262"/>
    <lineage>
        <taxon>Eukaryota</taxon>
        <taxon>Metazoa</taxon>
        <taxon>Chordata</taxon>
        <taxon>Craniata</taxon>
        <taxon>Vertebrata</taxon>
        <taxon>Euteleostomi</taxon>
        <taxon>Actinopterygii</taxon>
        <taxon>Neopterygii</taxon>
        <taxon>Teleostei</taxon>
        <taxon>Neoteleostei</taxon>
        <taxon>Acanthomorphata</taxon>
        <taxon>Carangaria</taxon>
        <taxon>Pleuronectiformes</taxon>
        <taxon>Pleuronectoidei</taxon>
        <taxon>Pleuronectidae</taxon>
        <taxon>Pleuronectes</taxon>
    </lineage>
</organism>
<dbReference type="AlphaFoldDB" id="A0A9N7V2L2"/>
<feature type="compositionally biased region" description="Acidic residues" evidence="1">
    <location>
        <begin position="86"/>
        <end position="95"/>
    </location>
</feature>
<dbReference type="Proteomes" id="UP001153269">
    <property type="component" value="Unassembled WGS sequence"/>
</dbReference>
<evidence type="ECO:0000313" key="2">
    <source>
        <dbReference type="EMBL" id="CAB1441883.1"/>
    </source>
</evidence>
<sequence>MGNRQRQRGRRRRDVPLRSEDLSESDEPSVSARFAHHCQREREQEGRVETASGGGEIRRGKSEALLKYSAVWREGRGGIPIRETDEGTAEDDSNI</sequence>
<comment type="caution">
    <text evidence="2">The sequence shown here is derived from an EMBL/GenBank/DDBJ whole genome shotgun (WGS) entry which is preliminary data.</text>
</comment>